<dbReference type="PROSITE" id="PS01124">
    <property type="entry name" value="HTH_ARAC_FAMILY_2"/>
    <property type="match status" value="1"/>
</dbReference>
<feature type="domain" description="HTH araC/xylS-type" evidence="4">
    <location>
        <begin position="214"/>
        <end position="314"/>
    </location>
</feature>
<dbReference type="InterPro" id="IPR050204">
    <property type="entry name" value="AraC_XylS_family_regulators"/>
</dbReference>
<dbReference type="SMART" id="SM00342">
    <property type="entry name" value="HTH_ARAC"/>
    <property type="match status" value="1"/>
</dbReference>
<evidence type="ECO:0000256" key="2">
    <source>
        <dbReference type="ARBA" id="ARBA00023125"/>
    </source>
</evidence>
<proteinExistence type="predicted"/>
<dbReference type="PANTHER" id="PTHR46796">
    <property type="entry name" value="HTH-TYPE TRANSCRIPTIONAL ACTIVATOR RHAS-RELATED"/>
    <property type="match status" value="1"/>
</dbReference>
<keyword evidence="2" id="KW-0238">DNA-binding</keyword>
<sequence length="316" mass="36201">MNNVENIRKFYIEDLDKLKEVHINSRRYSQLFPGKLRASFSDANLGDVHIFREDLSIGTRVESFTPDNLIPFAFVFPNSVDFNFCGQQSLQQSFVQIGNGEWDVNFQSDFGSVATVFNRDYFISGYENLTGISFSDSFLKSKIISANHLDTNAYALGVSTILRVFQSNKFLINEPFLVGFLNSIILKLAINASSNSINKFEKIKPESKRVKGVKEVIDFLNTSVHQLPNMQTLCSIAKLSERSLQYGFLEYTGLTPIQYMRVLRLNAVRSELKNKKDHQKITDVALKWGFFELGRFSRDYKSLFMELPSETLAKKR</sequence>
<organism evidence="5 6">
    <name type="scientific">Marinomonas sargassi</name>
    <dbReference type="NCBI Taxonomy" id="2984494"/>
    <lineage>
        <taxon>Bacteria</taxon>
        <taxon>Pseudomonadati</taxon>
        <taxon>Pseudomonadota</taxon>
        <taxon>Gammaproteobacteria</taxon>
        <taxon>Oceanospirillales</taxon>
        <taxon>Oceanospirillaceae</taxon>
        <taxon>Marinomonas</taxon>
    </lineage>
</organism>
<gene>
    <name evidence="5" type="ORF">OFY17_11060</name>
</gene>
<evidence type="ECO:0000313" key="5">
    <source>
        <dbReference type="EMBL" id="MCV2403417.1"/>
    </source>
</evidence>
<dbReference type="InterPro" id="IPR018060">
    <property type="entry name" value="HTH_AraC"/>
</dbReference>
<dbReference type="RefSeq" id="WP_263530798.1">
    <property type="nucleotide sequence ID" value="NZ_JAOVZB010000005.1"/>
</dbReference>
<name>A0ABT2YU49_9GAMM</name>
<evidence type="ECO:0000259" key="4">
    <source>
        <dbReference type="PROSITE" id="PS01124"/>
    </source>
</evidence>
<evidence type="ECO:0000256" key="1">
    <source>
        <dbReference type="ARBA" id="ARBA00023015"/>
    </source>
</evidence>
<keyword evidence="1" id="KW-0805">Transcription regulation</keyword>
<dbReference type="EMBL" id="JAOVZB010000005">
    <property type="protein sequence ID" value="MCV2403417.1"/>
    <property type="molecule type" value="Genomic_DNA"/>
</dbReference>
<dbReference type="Proteomes" id="UP001209713">
    <property type="component" value="Unassembled WGS sequence"/>
</dbReference>
<dbReference type="Pfam" id="PF12833">
    <property type="entry name" value="HTH_18"/>
    <property type="match status" value="1"/>
</dbReference>
<keyword evidence="3" id="KW-0804">Transcription</keyword>
<reference evidence="5 6" key="1">
    <citation type="submission" date="2022-10" db="EMBL/GenBank/DDBJ databases">
        <title>Marinomonas transparenta sp. nov. and Marinomonas sargassi sp. nov., isolated from marine alga (Sargassum natans (L.) Gaillon).</title>
        <authorList>
            <person name="Wang Y."/>
        </authorList>
    </citation>
    <scope>NUCLEOTIDE SEQUENCE [LARGE SCALE GENOMIC DNA]</scope>
    <source>
        <strain evidence="5 6">C2222</strain>
    </source>
</reference>
<evidence type="ECO:0000256" key="3">
    <source>
        <dbReference type="ARBA" id="ARBA00023163"/>
    </source>
</evidence>
<accession>A0ABT2YU49</accession>
<evidence type="ECO:0000313" key="6">
    <source>
        <dbReference type="Proteomes" id="UP001209713"/>
    </source>
</evidence>
<dbReference type="Gene3D" id="1.10.10.60">
    <property type="entry name" value="Homeodomain-like"/>
    <property type="match status" value="1"/>
</dbReference>
<dbReference type="PANTHER" id="PTHR46796:SF12">
    <property type="entry name" value="HTH-TYPE DNA-BINDING TRANSCRIPTIONAL ACTIVATOR EUTR"/>
    <property type="match status" value="1"/>
</dbReference>
<comment type="caution">
    <text evidence="5">The sequence shown here is derived from an EMBL/GenBank/DDBJ whole genome shotgun (WGS) entry which is preliminary data.</text>
</comment>
<protein>
    <submittedName>
        <fullName evidence="5">Helix-turn-helix domain-containing protein</fullName>
    </submittedName>
</protein>
<keyword evidence="6" id="KW-1185">Reference proteome</keyword>